<feature type="region of interest" description="Disordered" evidence="13">
    <location>
        <begin position="644"/>
        <end position="682"/>
    </location>
</feature>
<feature type="region of interest" description="Disordered" evidence="13">
    <location>
        <begin position="838"/>
        <end position="877"/>
    </location>
</feature>
<evidence type="ECO:0000256" key="12">
    <source>
        <dbReference type="ARBA" id="ARBA00042677"/>
    </source>
</evidence>
<dbReference type="PANTHER" id="PTHR23240">
    <property type="entry name" value="DNA CROSS-LINK REPAIR PROTEIN PSO2/SNM1-RELATED"/>
    <property type="match status" value="1"/>
</dbReference>
<sequence>MPPGAPFRSFTLPYPIRVDEFTELPATRDPNDHTPSNAKLHLLTHTHSDHLLGLQAKSFAQKVHCSEDAKQMLLRIEQYQERSLRDKGYRSEPTRKYKHLEVEPMHDPEGNLLNPGQARSLLETCKVNSPFDVEYAEGGNVLITAIDANHCPGSVMYLIEGRQGTVLHTGDFRAEPWFLETIKRNPFLQPYLACDEGPSQGNSVVKTLEAIYLDTACVMQLHEVPSKASRVTSSALDSATDGLIKLMKLYPPTTLFFINAWTPGYEDILKAIARAFSSKVHLDRYKYKVFTHLRNDPLLASLGTLDSESTRFHACERFDRCHVVDVDNGSIANRTQDDKQVVYVNPVSSMTPELWDQYQVHMEEKLRAADMDDLDEECSRLLVPLSRHSPLPELRSFVSLFRPKRIIPNALEPKLKGLDWAAIDVIFADCLARRRNGLSLIPATPTLDRILAKRLFGPILREREADEDDEDDDTALKNLVDSSVISSTSAGSQEARDMAKKWVVGVAYDPAKQRRKQKGKMKRKAALVMEWLGLTEEEILDRPLSSRQQGKRRAAQDEGELPPSDEPDIPTAPPKPLRRQVTFSSDFNDSSDDETEHEKVHHHLFSASVMMQRSSSVSLILETETESNADETTEVEEDVACLMTPTSQRISPSRASRGKYGPLTPTPEPTTPMKSPERGLKRKATEIIRTIVVESSIDIKEEEVEVVDLITPPRPAKRNRFLEDPETALGQSHKHSSPPSVRNSHGLFSPSSRRRERGEVRRHSVSIEKVEACNRKGKGKQQSPNVADLSAPPPTPSSTKTRDTVLASSKHNTVPTISPLKANATEFLPVSFFADSPASPLKASATCPQLSPSPTQSAKPRKSPLSPTSNLKKKQQRLAKCRKIYGSLYEVAHPSYEDKHTKMVEEENRAMMRQEKLQEFEAAKLERFMAIPDEDPGVDEGMDLARRDRLQNEIREISGSGGRVTLPLIGRNVSPSLDQGRGK</sequence>
<dbReference type="SUPFAM" id="SSF56281">
    <property type="entry name" value="Metallo-hydrolase/oxidoreductase"/>
    <property type="match status" value="1"/>
</dbReference>
<evidence type="ECO:0000256" key="8">
    <source>
        <dbReference type="ARBA" id="ARBA00023172"/>
    </source>
</evidence>
<evidence type="ECO:0000256" key="6">
    <source>
        <dbReference type="ARBA" id="ARBA00022801"/>
    </source>
</evidence>
<evidence type="ECO:0000313" key="15">
    <source>
        <dbReference type="EMBL" id="KAL0063256.1"/>
    </source>
</evidence>
<dbReference type="Proteomes" id="UP001437256">
    <property type="component" value="Unassembled WGS sequence"/>
</dbReference>
<keyword evidence="16" id="KW-1185">Reference proteome</keyword>
<organism evidence="15 16">
    <name type="scientific">Marasmius tenuissimus</name>
    <dbReference type="NCBI Taxonomy" id="585030"/>
    <lineage>
        <taxon>Eukaryota</taxon>
        <taxon>Fungi</taxon>
        <taxon>Dikarya</taxon>
        <taxon>Basidiomycota</taxon>
        <taxon>Agaricomycotina</taxon>
        <taxon>Agaricomycetes</taxon>
        <taxon>Agaricomycetidae</taxon>
        <taxon>Agaricales</taxon>
        <taxon>Marasmiineae</taxon>
        <taxon>Marasmiaceae</taxon>
        <taxon>Marasmius</taxon>
    </lineage>
</organism>
<feature type="region of interest" description="Disordered" evidence="13">
    <location>
        <begin position="715"/>
        <end position="810"/>
    </location>
</feature>
<dbReference type="InterPro" id="IPR011084">
    <property type="entry name" value="DRMBL"/>
</dbReference>
<name>A0ABR2ZQB5_9AGAR</name>
<keyword evidence="8" id="KW-0233">DNA recombination</keyword>
<keyword evidence="6" id="KW-0378">Hydrolase</keyword>
<protein>
    <recommendedName>
        <fullName evidence="11">Protein artemis</fullName>
    </recommendedName>
    <alternativeName>
        <fullName evidence="12">DNA cross-link repair 1C protein</fullName>
    </alternativeName>
</protein>
<keyword evidence="10" id="KW-0539">Nucleus</keyword>
<dbReference type="PANTHER" id="PTHR23240:SF8">
    <property type="entry name" value="PROTEIN ARTEMIS"/>
    <property type="match status" value="1"/>
</dbReference>
<proteinExistence type="inferred from homology"/>
<evidence type="ECO:0000256" key="10">
    <source>
        <dbReference type="ARBA" id="ARBA00023242"/>
    </source>
</evidence>
<evidence type="ECO:0000256" key="3">
    <source>
        <dbReference type="ARBA" id="ARBA00022722"/>
    </source>
</evidence>
<evidence type="ECO:0000313" key="16">
    <source>
        <dbReference type="Proteomes" id="UP001437256"/>
    </source>
</evidence>
<dbReference type="Pfam" id="PF07522">
    <property type="entry name" value="DRMBL"/>
    <property type="match status" value="1"/>
</dbReference>
<evidence type="ECO:0000256" key="11">
    <source>
        <dbReference type="ARBA" id="ARBA00039759"/>
    </source>
</evidence>
<keyword evidence="4" id="KW-0255">Endonuclease</keyword>
<dbReference type="EMBL" id="JBBXMP010000085">
    <property type="protein sequence ID" value="KAL0063256.1"/>
    <property type="molecule type" value="Genomic_DNA"/>
</dbReference>
<dbReference type="Gene3D" id="3.60.15.10">
    <property type="entry name" value="Ribonuclease Z/Hydroxyacylglutathione hydrolase-like"/>
    <property type="match status" value="1"/>
</dbReference>
<feature type="region of interest" description="Disordered" evidence="13">
    <location>
        <begin position="542"/>
        <end position="597"/>
    </location>
</feature>
<dbReference type="InterPro" id="IPR036866">
    <property type="entry name" value="RibonucZ/Hydroxyglut_hydro"/>
</dbReference>
<keyword evidence="5" id="KW-0227">DNA damage</keyword>
<evidence type="ECO:0000256" key="7">
    <source>
        <dbReference type="ARBA" id="ARBA00022839"/>
    </source>
</evidence>
<evidence type="ECO:0000259" key="14">
    <source>
        <dbReference type="Pfam" id="PF07522"/>
    </source>
</evidence>
<evidence type="ECO:0000256" key="5">
    <source>
        <dbReference type="ARBA" id="ARBA00022763"/>
    </source>
</evidence>
<keyword evidence="7" id="KW-0269">Exonuclease</keyword>
<feature type="compositionally biased region" description="Polar residues" evidence="13">
    <location>
        <begin position="644"/>
        <end position="654"/>
    </location>
</feature>
<comment type="similarity">
    <text evidence="2">Belongs to the DNA repair metallo-beta-lactamase (DRMBL) family.</text>
</comment>
<gene>
    <name evidence="15" type="ORF">AAF712_009858</name>
</gene>
<evidence type="ECO:0000256" key="9">
    <source>
        <dbReference type="ARBA" id="ARBA00023204"/>
    </source>
</evidence>
<evidence type="ECO:0000256" key="13">
    <source>
        <dbReference type="SAM" id="MobiDB-lite"/>
    </source>
</evidence>
<feature type="compositionally biased region" description="Acidic residues" evidence="13">
    <location>
        <begin position="557"/>
        <end position="568"/>
    </location>
</feature>
<keyword evidence="3" id="KW-0540">Nuclease</keyword>
<feature type="domain" description="DNA repair metallo-beta-lactamase" evidence="14">
    <location>
        <begin position="301"/>
        <end position="409"/>
    </location>
</feature>
<comment type="subcellular location">
    <subcellularLocation>
        <location evidence="1">Nucleus</location>
    </subcellularLocation>
</comment>
<comment type="caution">
    <text evidence="15">The sequence shown here is derived from an EMBL/GenBank/DDBJ whole genome shotgun (WGS) entry which is preliminary data.</text>
</comment>
<evidence type="ECO:0000256" key="1">
    <source>
        <dbReference type="ARBA" id="ARBA00004123"/>
    </source>
</evidence>
<feature type="region of interest" description="Disordered" evidence="13">
    <location>
        <begin position="956"/>
        <end position="983"/>
    </location>
</feature>
<accession>A0ABR2ZQB5</accession>
<feature type="compositionally biased region" description="Basic and acidic residues" evidence="13">
    <location>
        <begin position="756"/>
        <end position="774"/>
    </location>
</feature>
<evidence type="ECO:0000256" key="4">
    <source>
        <dbReference type="ARBA" id="ARBA00022759"/>
    </source>
</evidence>
<keyword evidence="9" id="KW-0234">DNA repair</keyword>
<feature type="compositionally biased region" description="Polar residues" evidence="13">
    <location>
        <begin position="846"/>
        <end position="858"/>
    </location>
</feature>
<evidence type="ECO:0000256" key="2">
    <source>
        <dbReference type="ARBA" id="ARBA00010304"/>
    </source>
</evidence>
<reference evidence="15 16" key="1">
    <citation type="submission" date="2024-05" db="EMBL/GenBank/DDBJ databases">
        <title>A draft genome resource for the thread blight pathogen Marasmius tenuissimus strain MS-2.</title>
        <authorList>
            <person name="Yulfo-Soto G.E."/>
            <person name="Baruah I.K."/>
            <person name="Amoako-Attah I."/>
            <person name="Bukari Y."/>
            <person name="Meinhardt L.W."/>
            <person name="Bailey B.A."/>
            <person name="Cohen S.P."/>
        </authorList>
    </citation>
    <scope>NUCLEOTIDE SEQUENCE [LARGE SCALE GENOMIC DNA]</scope>
    <source>
        <strain evidence="15 16">MS-2</strain>
    </source>
</reference>
<dbReference type="Gene3D" id="3.40.50.12650">
    <property type="match status" value="1"/>
</dbReference>